<comment type="caution">
    <text evidence="3">The sequence shown here is derived from an EMBL/GenBank/DDBJ whole genome shotgun (WGS) entry which is preliminary data.</text>
</comment>
<proteinExistence type="predicted"/>
<dbReference type="InterPro" id="IPR029062">
    <property type="entry name" value="Class_I_gatase-like"/>
</dbReference>
<dbReference type="EMBL" id="WVTA01000018">
    <property type="protein sequence ID" value="KAK3197406.1"/>
    <property type="molecule type" value="Genomic_DNA"/>
</dbReference>
<keyword evidence="1" id="KW-0732">Signal</keyword>
<feature type="domain" description="DJ-1/PfpI" evidence="2">
    <location>
        <begin position="90"/>
        <end position="210"/>
    </location>
</feature>
<dbReference type="PANTHER" id="PTHR43130:SF15">
    <property type="entry name" value="THIJ_PFPI FAMILY PROTEIN (AFU_ORTHOLOGUE AFUA_5G14240)"/>
    <property type="match status" value="1"/>
</dbReference>
<evidence type="ECO:0000313" key="3">
    <source>
        <dbReference type="EMBL" id="KAK3197406.1"/>
    </source>
</evidence>
<feature type="chain" id="PRO_5042862381" description="DJ-1/PfpI domain-containing protein" evidence="1">
    <location>
        <begin position="19"/>
        <end position="250"/>
    </location>
</feature>
<organism evidence="3 4">
    <name type="scientific">Pseudopithomyces chartarum</name>
    <dbReference type="NCBI Taxonomy" id="1892770"/>
    <lineage>
        <taxon>Eukaryota</taxon>
        <taxon>Fungi</taxon>
        <taxon>Dikarya</taxon>
        <taxon>Ascomycota</taxon>
        <taxon>Pezizomycotina</taxon>
        <taxon>Dothideomycetes</taxon>
        <taxon>Pleosporomycetidae</taxon>
        <taxon>Pleosporales</taxon>
        <taxon>Massarineae</taxon>
        <taxon>Didymosphaeriaceae</taxon>
        <taxon>Pseudopithomyces</taxon>
    </lineage>
</organism>
<dbReference type="SUPFAM" id="SSF52317">
    <property type="entry name" value="Class I glutamine amidotransferase-like"/>
    <property type="match status" value="1"/>
</dbReference>
<dbReference type="Pfam" id="PF01965">
    <property type="entry name" value="DJ-1_PfpI"/>
    <property type="match status" value="1"/>
</dbReference>
<reference evidence="3 4" key="1">
    <citation type="submission" date="2021-02" db="EMBL/GenBank/DDBJ databases">
        <title>Genome assembly of Pseudopithomyces chartarum.</title>
        <authorList>
            <person name="Jauregui R."/>
            <person name="Singh J."/>
            <person name="Voisey C."/>
        </authorList>
    </citation>
    <scope>NUCLEOTIDE SEQUENCE [LARGE SCALE GENOMIC DNA]</scope>
    <source>
        <strain evidence="3 4">AGR01</strain>
    </source>
</reference>
<gene>
    <name evidence="3" type="ORF">GRF29_216g76997</name>
</gene>
<dbReference type="AlphaFoldDB" id="A0AAN6LMH6"/>
<evidence type="ECO:0000259" key="2">
    <source>
        <dbReference type="Pfam" id="PF01965"/>
    </source>
</evidence>
<dbReference type="Gene3D" id="3.40.50.880">
    <property type="match status" value="1"/>
</dbReference>
<dbReference type="InterPro" id="IPR002818">
    <property type="entry name" value="DJ-1/PfpI"/>
</dbReference>
<feature type="signal peptide" evidence="1">
    <location>
        <begin position="1"/>
        <end position="18"/>
    </location>
</feature>
<protein>
    <recommendedName>
        <fullName evidence="2">DJ-1/PfpI domain-containing protein</fullName>
    </recommendedName>
</protein>
<evidence type="ECO:0000313" key="4">
    <source>
        <dbReference type="Proteomes" id="UP001280581"/>
    </source>
</evidence>
<dbReference type="InterPro" id="IPR052158">
    <property type="entry name" value="INH-QAR"/>
</dbReference>
<sequence>MRVSTFVTLISAIPVALSTPPQLPPISNTSALPVHFGVIVYPGFVFLDAFTVVDVINTLSVEFGLWPNMRFEVISEKKAPASTIPSISNSTFGQSVVVTSTYDEFIASNKPLDVLIVPGGYSSRSAIPTAAPFIKAVYPRLQYLLTVCVGALITAQAGILDGRNATVSKSNWANKTARAPNVNWKAPARWVADGNIWSGSSTASGLDLVLAWIGHVYGQPVSQYLGYLYEFDRADNSTDDPFSGIWEAVS</sequence>
<dbReference type="PANTHER" id="PTHR43130">
    <property type="entry name" value="ARAC-FAMILY TRANSCRIPTIONAL REGULATOR"/>
    <property type="match status" value="1"/>
</dbReference>
<accession>A0AAN6LMH6</accession>
<evidence type="ECO:0000256" key="1">
    <source>
        <dbReference type="SAM" id="SignalP"/>
    </source>
</evidence>
<dbReference type="Proteomes" id="UP001280581">
    <property type="component" value="Unassembled WGS sequence"/>
</dbReference>
<keyword evidence="4" id="KW-1185">Reference proteome</keyword>
<name>A0AAN6LMH6_9PLEO</name>